<dbReference type="PANTHER" id="PTHR12455">
    <property type="entry name" value="NUCLEOLAR COMPLEX PROTEIN 4"/>
    <property type="match status" value="1"/>
</dbReference>
<name>A0A2K5R878_CEBIM</name>
<dbReference type="InterPro" id="IPR005612">
    <property type="entry name" value="CCAAT-binding_factor"/>
</dbReference>
<evidence type="ECO:0000256" key="1">
    <source>
        <dbReference type="ARBA" id="ARBA00004232"/>
    </source>
</evidence>
<keyword evidence="7" id="KW-1185">Reference proteome</keyword>
<organism evidence="6 7">
    <name type="scientific">Cebus imitator</name>
    <name type="common">Panamanian white-faced capuchin</name>
    <name type="synonym">Cebus capucinus imitator</name>
    <dbReference type="NCBI Taxonomy" id="2715852"/>
    <lineage>
        <taxon>Eukaryota</taxon>
        <taxon>Metazoa</taxon>
        <taxon>Chordata</taxon>
        <taxon>Craniata</taxon>
        <taxon>Vertebrata</taxon>
        <taxon>Euteleostomi</taxon>
        <taxon>Mammalia</taxon>
        <taxon>Eutheria</taxon>
        <taxon>Euarchontoglires</taxon>
        <taxon>Primates</taxon>
        <taxon>Haplorrhini</taxon>
        <taxon>Platyrrhini</taxon>
        <taxon>Cebidae</taxon>
        <taxon>Cebinae</taxon>
        <taxon>Cebus</taxon>
    </lineage>
</organism>
<keyword evidence="4" id="KW-0472">Membrane</keyword>
<keyword evidence="4" id="KW-1133">Transmembrane helix</keyword>
<accession>A0A2K5R878</accession>
<dbReference type="InterPro" id="IPR016024">
    <property type="entry name" value="ARM-type_fold"/>
</dbReference>
<dbReference type="GO" id="GO:0030692">
    <property type="term" value="C:Noc4p-Nop14p complex"/>
    <property type="evidence" value="ECO:0007669"/>
    <property type="project" value="TreeGrafter"/>
</dbReference>
<comment type="similarity">
    <text evidence="2">Belongs to the CBF/MAK21 family.</text>
</comment>
<reference evidence="6" key="1">
    <citation type="submission" date="2025-08" db="UniProtKB">
        <authorList>
            <consortium name="Ensembl"/>
        </authorList>
    </citation>
    <scope>IDENTIFICATION</scope>
</reference>
<dbReference type="InterPro" id="IPR027193">
    <property type="entry name" value="Noc4"/>
</dbReference>
<evidence type="ECO:0000259" key="5">
    <source>
        <dbReference type="Pfam" id="PF03914"/>
    </source>
</evidence>
<dbReference type="GO" id="GO:0042254">
    <property type="term" value="P:ribosome biogenesis"/>
    <property type="evidence" value="ECO:0007669"/>
    <property type="project" value="InterPro"/>
</dbReference>
<reference evidence="6" key="2">
    <citation type="submission" date="2025-09" db="UniProtKB">
        <authorList>
            <consortium name="Ensembl"/>
        </authorList>
    </citation>
    <scope>IDENTIFICATION</scope>
</reference>
<keyword evidence="3" id="KW-0812">Transmembrane</keyword>
<dbReference type="Ensembl" id="ENSCCAT00000041865.1">
    <property type="protein sequence ID" value="ENSCCAP00000024352.1"/>
    <property type="gene ID" value="ENSCCAG00000029963.1"/>
</dbReference>
<comment type="subcellular location">
    <subcellularLocation>
        <location evidence="1">Nucleus membrane</location>
        <topology evidence="1">Multi-pass membrane protein</topology>
    </subcellularLocation>
</comment>
<dbReference type="Proteomes" id="UP000233040">
    <property type="component" value="Unassembled WGS sequence"/>
</dbReference>
<dbReference type="GO" id="GO:0031965">
    <property type="term" value="C:nuclear membrane"/>
    <property type="evidence" value="ECO:0007669"/>
    <property type="project" value="UniProtKB-SubCell"/>
</dbReference>
<dbReference type="Pfam" id="PF03914">
    <property type="entry name" value="CBF"/>
    <property type="match status" value="1"/>
</dbReference>
<evidence type="ECO:0000256" key="2">
    <source>
        <dbReference type="ARBA" id="ARBA00007797"/>
    </source>
</evidence>
<evidence type="ECO:0000313" key="7">
    <source>
        <dbReference type="Proteomes" id="UP000233040"/>
    </source>
</evidence>
<sequence>MEQEPGAAGARRALGRRLEAVLASRSEANAVFDILAVLQSEDQEEIQEAVRTCSRLFGALLERGELFVGQLPSEEMVMTGSRGAMRKYKVWMRHRYHSCCNRLGELLGHPSFQVKELALGTLMKFVQLEGVHPLEKPKWEGNYLFPQDLFKLVVGGLLSPEEDQSLLLSQFREYLDHDDIRYHTMRAAVDTVARVTGQYPEVPPAFWNNAFTLLSAVSLPRQEPTASSFYVKRTELSDTWKVAHLKEHRKAFQAMWLNFLKHKLPLSLYKKVLVIVHDAILPQLAQPTLMIDFLTRACDLEYPDFYRKLYGLLDPSVFHVKYRARFFHLADLFLSSSHLPAYLVAAFAKRLARLALTAPPEALLMVLPFICNLLRRHPACRVLVHRPHGPELDADPYDPGEEDPAQSRALESSLWELQALQRHYHPEVSKAASVINQALSVPEVSIAPLLELTAYEIFERDLKKKGPEPVPLEFLPAQGLLGRPGDVCAQHFTLS</sequence>
<dbReference type="GO" id="GO:0032040">
    <property type="term" value="C:small-subunit processome"/>
    <property type="evidence" value="ECO:0007669"/>
    <property type="project" value="TreeGrafter"/>
</dbReference>
<dbReference type="OMA" id="YYNNIVT"/>
<protein>
    <submittedName>
        <fullName evidence="6">Nucleolar complex associated 4 homolog</fullName>
    </submittedName>
</protein>
<evidence type="ECO:0000313" key="6">
    <source>
        <dbReference type="Ensembl" id="ENSCCAP00000024352.1"/>
    </source>
</evidence>
<dbReference type="PANTHER" id="PTHR12455:SF0">
    <property type="entry name" value="NUCLEOLAR COMPLEX PROTEIN 4 HOMOLOG"/>
    <property type="match status" value="1"/>
</dbReference>
<evidence type="ECO:0000256" key="3">
    <source>
        <dbReference type="ARBA" id="ARBA00022692"/>
    </source>
</evidence>
<evidence type="ECO:0000256" key="4">
    <source>
        <dbReference type="ARBA" id="ARBA00022989"/>
    </source>
</evidence>
<dbReference type="GeneTree" id="ENSGT00390000016776"/>
<dbReference type="SUPFAM" id="SSF48371">
    <property type="entry name" value="ARM repeat"/>
    <property type="match status" value="1"/>
</dbReference>
<dbReference type="GO" id="GO:0005654">
    <property type="term" value="C:nucleoplasm"/>
    <property type="evidence" value="ECO:0007669"/>
    <property type="project" value="Ensembl"/>
</dbReference>
<dbReference type="STRING" id="9516.ENSCCAP00000024352"/>
<feature type="domain" description="CCAAT-binding factor" evidence="5">
    <location>
        <begin position="295"/>
        <end position="432"/>
    </location>
</feature>
<dbReference type="AlphaFoldDB" id="A0A2K5R878"/>
<proteinExistence type="inferred from homology"/>
<gene>
    <name evidence="6" type="primary">NOC4L</name>
</gene>